<comment type="caution">
    <text evidence="2">The sequence shown here is derived from an EMBL/GenBank/DDBJ whole genome shotgun (WGS) entry which is preliminary data.</text>
</comment>
<feature type="compositionally biased region" description="Acidic residues" evidence="1">
    <location>
        <begin position="160"/>
        <end position="169"/>
    </location>
</feature>
<feature type="region of interest" description="Disordered" evidence="1">
    <location>
        <begin position="1"/>
        <end position="63"/>
    </location>
</feature>
<keyword evidence="3" id="KW-1185">Reference proteome</keyword>
<proteinExistence type="predicted"/>
<evidence type="ECO:0000313" key="2">
    <source>
        <dbReference type="EMBL" id="MDI1491491.1"/>
    </source>
</evidence>
<feature type="compositionally biased region" description="Basic and acidic residues" evidence="1">
    <location>
        <begin position="113"/>
        <end position="159"/>
    </location>
</feature>
<organism evidence="2 3">
    <name type="scientific">Ramalina farinacea</name>
    <dbReference type="NCBI Taxonomy" id="258253"/>
    <lineage>
        <taxon>Eukaryota</taxon>
        <taxon>Fungi</taxon>
        <taxon>Dikarya</taxon>
        <taxon>Ascomycota</taxon>
        <taxon>Pezizomycotina</taxon>
        <taxon>Lecanoromycetes</taxon>
        <taxon>OSLEUM clade</taxon>
        <taxon>Lecanoromycetidae</taxon>
        <taxon>Lecanorales</taxon>
        <taxon>Lecanorineae</taxon>
        <taxon>Ramalinaceae</taxon>
        <taxon>Ramalina</taxon>
    </lineage>
</organism>
<protein>
    <submittedName>
        <fullName evidence="2">Uncharacterized protein</fullName>
    </submittedName>
</protein>
<reference evidence="2" key="1">
    <citation type="journal article" date="2023" name="Genome Biol. Evol.">
        <title>First Whole Genome Sequence and Flow Cytometry Genome Size Data for the Lichen-Forming Fungus Ramalina farinacea (Ascomycota).</title>
        <authorList>
            <person name="Llewellyn T."/>
            <person name="Mian S."/>
            <person name="Hill R."/>
            <person name="Leitch I.J."/>
            <person name="Gaya E."/>
        </authorList>
    </citation>
    <scope>NUCLEOTIDE SEQUENCE</scope>
    <source>
        <strain evidence="2">LIQ254RAFAR</strain>
    </source>
</reference>
<feature type="compositionally biased region" description="Basic and acidic residues" evidence="1">
    <location>
        <begin position="87"/>
        <end position="99"/>
    </location>
</feature>
<name>A0AA43TU05_9LECA</name>
<sequence length="169" mass="17493">MSDSQETSQGQGKEEQPKQAGESWLSKPESYGNKAGDTISSTLGKVGQPVGKGLSYGTAPVGNIVDSLVGGVMRSGEMANDAPQHGEGIEKTIGDKVGEGQKALGDAIGQTDASKKGQEQGQEAVREGKQMVEGQKEKEGGKVEGKDGGEGEGKGKIEMRDEDEEGKGK</sequence>
<feature type="region of interest" description="Disordered" evidence="1">
    <location>
        <begin position="75"/>
        <end position="169"/>
    </location>
</feature>
<dbReference type="AlphaFoldDB" id="A0AA43TU05"/>
<accession>A0AA43TU05</accession>
<dbReference type="EMBL" id="JAPUFD010000014">
    <property type="protein sequence ID" value="MDI1491491.1"/>
    <property type="molecule type" value="Genomic_DNA"/>
</dbReference>
<gene>
    <name evidence="2" type="ORF">OHK93_002700</name>
</gene>
<evidence type="ECO:0000256" key="1">
    <source>
        <dbReference type="SAM" id="MobiDB-lite"/>
    </source>
</evidence>
<evidence type="ECO:0000313" key="3">
    <source>
        <dbReference type="Proteomes" id="UP001161017"/>
    </source>
</evidence>
<feature type="compositionally biased region" description="Polar residues" evidence="1">
    <location>
        <begin position="1"/>
        <end position="11"/>
    </location>
</feature>
<dbReference type="Proteomes" id="UP001161017">
    <property type="component" value="Unassembled WGS sequence"/>
</dbReference>